<accession>A0A9J5ZAU5</accession>
<gene>
    <name evidence="2" type="ORF">H5410_019869</name>
</gene>
<comment type="caution">
    <text evidence="2">The sequence shown here is derived from an EMBL/GenBank/DDBJ whole genome shotgun (WGS) entry which is preliminary data.</text>
</comment>
<name>A0A9J5ZAU5_SOLCO</name>
<proteinExistence type="predicted"/>
<dbReference type="Proteomes" id="UP000824120">
    <property type="component" value="Chromosome 4"/>
</dbReference>
<evidence type="ECO:0000313" key="3">
    <source>
        <dbReference type="Proteomes" id="UP000824120"/>
    </source>
</evidence>
<feature type="compositionally biased region" description="Basic residues" evidence="1">
    <location>
        <begin position="34"/>
        <end position="47"/>
    </location>
</feature>
<sequence length="112" mass="12310">MLLNEERQLKCEDASTVIAPTTQYTQSLISTQRGRGRGRTSRGRGRFSSHGSSPQSQSWHYAPTTHSGTYSGNPLPFSDFCGIICHSCEGKGHIAHVCPSPKTTNGNRLWVF</sequence>
<dbReference type="EMBL" id="JACXVP010000004">
    <property type="protein sequence ID" value="KAG5608588.1"/>
    <property type="molecule type" value="Genomic_DNA"/>
</dbReference>
<evidence type="ECO:0008006" key="4">
    <source>
        <dbReference type="Google" id="ProtNLM"/>
    </source>
</evidence>
<feature type="compositionally biased region" description="Low complexity" evidence="1">
    <location>
        <begin position="48"/>
        <end position="58"/>
    </location>
</feature>
<evidence type="ECO:0000313" key="2">
    <source>
        <dbReference type="EMBL" id="KAG5608588.1"/>
    </source>
</evidence>
<evidence type="ECO:0000256" key="1">
    <source>
        <dbReference type="SAM" id="MobiDB-lite"/>
    </source>
</evidence>
<reference evidence="2 3" key="1">
    <citation type="submission" date="2020-09" db="EMBL/GenBank/DDBJ databases">
        <title>De no assembly of potato wild relative species, Solanum commersonii.</title>
        <authorList>
            <person name="Cho K."/>
        </authorList>
    </citation>
    <scope>NUCLEOTIDE SEQUENCE [LARGE SCALE GENOMIC DNA]</scope>
    <source>
        <strain evidence="2">LZ3.2</strain>
        <tissue evidence="2">Leaf</tissue>
    </source>
</reference>
<dbReference type="AlphaFoldDB" id="A0A9J5ZAU5"/>
<feature type="region of interest" description="Disordered" evidence="1">
    <location>
        <begin position="22"/>
        <end position="65"/>
    </location>
</feature>
<organism evidence="2 3">
    <name type="scientific">Solanum commersonii</name>
    <name type="common">Commerson's wild potato</name>
    <name type="synonym">Commerson's nightshade</name>
    <dbReference type="NCBI Taxonomy" id="4109"/>
    <lineage>
        <taxon>Eukaryota</taxon>
        <taxon>Viridiplantae</taxon>
        <taxon>Streptophyta</taxon>
        <taxon>Embryophyta</taxon>
        <taxon>Tracheophyta</taxon>
        <taxon>Spermatophyta</taxon>
        <taxon>Magnoliopsida</taxon>
        <taxon>eudicotyledons</taxon>
        <taxon>Gunneridae</taxon>
        <taxon>Pentapetalae</taxon>
        <taxon>asterids</taxon>
        <taxon>lamiids</taxon>
        <taxon>Solanales</taxon>
        <taxon>Solanaceae</taxon>
        <taxon>Solanoideae</taxon>
        <taxon>Solaneae</taxon>
        <taxon>Solanum</taxon>
    </lineage>
</organism>
<protein>
    <recommendedName>
        <fullName evidence="4">CCHC-type domain-containing protein</fullName>
    </recommendedName>
</protein>
<keyword evidence="3" id="KW-1185">Reference proteome</keyword>